<dbReference type="GO" id="GO:0005524">
    <property type="term" value="F:ATP binding"/>
    <property type="evidence" value="ECO:0007669"/>
    <property type="project" value="UniProtKB-KW"/>
</dbReference>
<protein>
    <recommendedName>
        <fullName evidence="1">ATP-dependent DNA helicase</fullName>
        <ecNumber evidence="1">5.6.2.3</ecNumber>
    </recommendedName>
</protein>
<sequence length="258" mass="28533">MSVKVFFLDGPGGTWKTFLYSTLLTNLRSRGIIALAVANSGIVASNITGGRTANSRFKIPLDTEEHLSNQIPKQSGLAELIRGCRLIIWDEASMAKRQSIEHFERPLRDLCSRDTVFGGKFVVFRGDFRQVLPVIPKSTLQEAVTANFVLSPLWPTLTKIHLTVNMRAIHDPGFSDFALKVGNGSSSFENGEDIMLPRHILISADKNCSLMDKLISSVYPDISLINLDPFHTTKKAILTPKNEDANVINHMLVTKQAG</sequence>
<keyword evidence="1" id="KW-0233">DNA recombination</keyword>
<dbReference type="GO" id="GO:0000723">
    <property type="term" value="P:telomere maintenance"/>
    <property type="evidence" value="ECO:0007669"/>
    <property type="project" value="InterPro"/>
</dbReference>
<dbReference type="PANTHER" id="PTHR10492:SF94">
    <property type="entry name" value="ATP-DEPENDENT DNA HELICASE"/>
    <property type="match status" value="1"/>
</dbReference>
<name>A0AAW1GU94_SAPOF</name>
<comment type="similarity">
    <text evidence="1">Belongs to the helicase family.</text>
</comment>
<comment type="caution">
    <text evidence="3">The sequence shown here is derived from an EMBL/GenBank/DDBJ whole genome shotgun (WGS) entry which is preliminary data.</text>
</comment>
<accession>A0AAW1GU94</accession>
<reference evidence="3" key="1">
    <citation type="submission" date="2024-03" db="EMBL/GenBank/DDBJ databases">
        <title>WGS assembly of Saponaria officinalis var. Norfolk2.</title>
        <authorList>
            <person name="Jenkins J."/>
            <person name="Shu S."/>
            <person name="Grimwood J."/>
            <person name="Barry K."/>
            <person name="Goodstein D."/>
            <person name="Schmutz J."/>
            <person name="Leebens-Mack J."/>
            <person name="Osbourn A."/>
        </authorList>
    </citation>
    <scope>NUCLEOTIDE SEQUENCE [LARGE SCALE GENOMIC DNA]</scope>
    <source>
        <strain evidence="3">JIC</strain>
    </source>
</reference>
<evidence type="ECO:0000313" key="4">
    <source>
        <dbReference type="Proteomes" id="UP001443914"/>
    </source>
</evidence>
<keyword evidence="1" id="KW-0227">DNA damage</keyword>
<dbReference type="Proteomes" id="UP001443914">
    <property type="component" value="Unassembled WGS sequence"/>
</dbReference>
<dbReference type="EC" id="5.6.2.3" evidence="1"/>
<feature type="domain" description="DNA helicase Pif1-like DEAD-box helicase" evidence="2">
    <location>
        <begin position="4"/>
        <end position="190"/>
    </location>
</feature>
<keyword evidence="1" id="KW-0234">DNA repair</keyword>
<keyword evidence="1" id="KW-0378">Hydrolase</keyword>
<dbReference type="InterPro" id="IPR027417">
    <property type="entry name" value="P-loop_NTPase"/>
</dbReference>
<gene>
    <name evidence="3" type="ORF">RND81_14G230900</name>
</gene>
<evidence type="ECO:0000259" key="2">
    <source>
        <dbReference type="Pfam" id="PF05970"/>
    </source>
</evidence>
<dbReference type="InterPro" id="IPR010285">
    <property type="entry name" value="DNA_helicase_pif1-like_DEAD"/>
</dbReference>
<keyword evidence="1" id="KW-0067">ATP-binding</keyword>
<dbReference type="GO" id="GO:0006310">
    <property type="term" value="P:DNA recombination"/>
    <property type="evidence" value="ECO:0007669"/>
    <property type="project" value="UniProtKB-KW"/>
</dbReference>
<dbReference type="GO" id="GO:0016787">
    <property type="term" value="F:hydrolase activity"/>
    <property type="evidence" value="ECO:0007669"/>
    <property type="project" value="UniProtKB-KW"/>
</dbReference>
<dbReference type="GO" id="GO:0006281">
    <property type="term" value="P:DNA repair"/>
    <property type="evidence" value="ECO:0007669"/>
    <property type="project" value="UniProtKB-KW"/>
</dbReference>
<comment type="cofactor">
    <cofactor evidence="1">
        <name>Mg(2+)</name>
        <dbReference type="ChEBI" id="CHEBI:18420"/>
    </cofactor>
</comment>
<keyword evidence="1" id="KW-0547">Nucleotide-binding</keyword>
<evidence type="ECO:0000313" key="3">
    <source>
        <dbReference type="EMBL" id="KAK9667075.1"/>
    </source>
</evidence>
<dbReference type="SUPFAM" id="SSF52540">
    <property type="entry name" value="P-loop containing nucleoside triphosphate hydrolases"/>
    <property type="match status" value="2"/>
</dbReference>
<dbReference type="EMBL" id="JBDFQZ010000014">
    <property type="protein sequence ID" value="KAK9667075.1"/>
    <property type="molecule type" value="Genomic_DNA"/>
</dbReference>
<comment type="catalytic activity">
    <reaction evidence="1">
        <text>ATP + H2O = ADP + phosphate + H(+)</text>
        <dbReference type="Rhea" id="RHEA:13065"/>
        <dbReference type="ChEBI" id="CHEBI:15377"/>
        <dbReference type="ChEBI" id="CHEBI:15378"/>
        <dbReference type="ChEBI" id="CHEBI:30616"/>
        <dbReference type="ChEBI" id="CHEBI:43474"/>
        <dbReference type="ChEBI" id="CHEBI:456216"/>
        <dbReference type="EC" id="5.6.2.3"/>
    </reaction>
</comment>
<organism evidence="3 4">
    <name type="scientific">Saponaria officinalis</name>
    <name type="common">Common soapwort</name>
    <name type="synonym">Lychnis saponaria</name>
    <dbReference type="NCBI Taxonomy" id="3572"/>
    <lineage>
        <taxon>Eukaryota</taxon>
        <taxon>Viridiplantae</taxon>
        <taxon>Streptophyta</taxon>
        <taxon>Embryophyta</taxon>
        <taxon>Tracheophyta</taxon>
        <taxon>Spermatophyta</taxon>
        <taxon>Magnoliopsida</taxon>
        <taxon>eudicotyledons</taxon>
        <taxon>Gunneridae</taxon>
        <taxon>Pentapetalae</taxon>
        <taxon>Caryophyllales</taxon>
        <taxon>Caryophyllaceae</taxon>
        <taxon>Caryophylleae</taxon>
        <taxon>Saponaria</taxon>
    </lineage>
</organism>
<dbReference type="Pfam" id="PF05970">
    <property type="entry name" value="PIF1"/>
    <property type="match status" value="1"/>
</dbReference>
<dbReference type="Gene3D" id="3.40.50.300">
    <property type="entry name" value="P-loop containing nucleotide triphosphate hydrolases"/>
    <property type="match status" value="1"/>
</dbReference>
<proteinExistence type="inferred from homology"/>
<dbReference type="GO" id="GO:0043139">
    <property type="term" value="F:5'-3' DNA helicase activity"/>
    <property type="evidence" value="ECO:0007669"/>
    <property type="project" value="UniProtKB-EC"/>
</dbReference>
<evidence type="ECO:0000256" key="1">
    <source>
        <dbReference type="RuleBase" id="RU363044"/>
    </source>
</evidence>
<dbReference type="PANTHER" id="PTHR10492">
    <property type="match status" value="1"/>
</dbReference>
<dbReference type="AlphaFoldDB" id="A0AAW1GU94"/>
<keyword evidence="1" id="KW-0347">Helicase</keyword>
<keyword evidence="4" id="KW-1185">Reference proteome</keyword>